<name>A0ABR1GBS4_AURAN</name>
<evidence type="ECO:0000256" key="1">
    <source>
        <dbReference type="ARBA" id="ARBA00022884"/>
    </source>
</evidence>
<dbReference type="Proteomes" id="UP001363151">
    <property type="component" value="Unassembled WGS sequence"/>
</dbReference>
<feature type="domain" description="RRM" evidence="4">
    <location>
        <begin position="87"/>
        <end position="164"/>
    </location>
</feature>
<dbReference type="SMART" id="SM00360">
    <property type="entry name" value="RRM"/>
    <property type="match status" value="1"/>
</dbReference>
<dbReference type="SUPFAM" id="SSF54928">
    <property type="entry name" value="RNA-binding domain, RBD"/>
    <property type="match status" value="1"/>
</dbReference>
<sequence>MISAAQIRCPAPSKGARGEEGAPPREKKERAPRERKPRGGGGSFDGKEGGFRSGGGRGGGRRGGGGGRGGARRDAGGGVGGSGGGDGAALAGNLAWQTSWQDLKDHFKSCGAVAHAKIMEGANGRSRGFGIVEFESASDAAAAIEAMNETDLDGRTIHVREDRGDTVRDDAPRGGKGGKGRGRRDEHDDRVDDRRDSGRGEKRGRGDRGPKSAEDLDAEMDRYHGGPENESPNKKAKKAPAKKGPVTQEDLDAEMDAYAAGGAPADAGDA</sequence>
<dbReference type="Gene3D" id="3.30.70.330">
    <property type="match status" value="1"/>
</dbReference>
<gene>
    <name evidence="5" type="primary">EIF4H</name>
    <name evidence="5" type="ORF">SO694_00001152</name>
</gene>
<comment type="caution">
    <text evidence="5">The sequence shown here is derived from an EMBL/GenBank/DDBJ whole genome shotgun (WGS) entry which is preliminary data.</text>
</comment>
<dbReference type="InterPro" id="IPR025715">
    <property type="entry name" value="FoP_C"/>
</dbReference>
<dbReference type="PANTHER" id="PTHR23003">
    <property type="entry name" value="RNA RECOGNITION MOTIF RRM DOMAIN CONTAINING PROTEIN"/>
    <property type="match status" value="1"/>
</dbReference>
<feature type="region of interest" description="Disordered" evidence="3">
    <location>
        <begin position="153"/>
        <end position="270"/>
    </location>
</feature>
<dbReference type="SMART" id="SM01218">
    <property type="entry name" value="FoP_duplication"/>
    <property type="match status" value="1"/>
</dbReference>
<evidence type="ECO:0000256" key="2">
    <source>
        <dbReference type="PROSITE-ProRule" id="PRU00176"/>
    </source>
</evidence>
<dbReference type="PANTHER" id="PTHR23003:SF3">
    <property type="entry name" value="FI21236P1-RELATED"/>
    <property type="match status" value="1"/>
</dbReference>
<dbReference type="EMBL" id="JBBJCI010000035">
    <property type="protein sequence ID" value="KAK7253261.1"/>
    <property type="molecule type" value="Genomic_DNA"/>
</dbReference>
<evidence type="ECO:0000259" key="4">
    <source>
        <dbReference type="PROSITE" id="PS50102"/>
    </source>
</evidence>
<feature type="compositionally biased region" description="Low complexity" evidence="3">
    <location>
        <begin position="256"/>
        <end position="270"/>
    </location>
</feature>
<keyword evidence="6" id="KW-1185">Reference proteome</keyword>
<accession>A0ABR1GBS4</accession>
<proteinExistence type="predicted"/>
<evidence type="ECO:0000313" key="5">
    <source>
        <dbReference type="EMBL" id="KAK7253261.1"/>
    </source>
</evidence>
<dbReference type="InterPro" id="IPR050374">
    <property type="entry name" value="RRT5_SRSF_SR"/>
</dbReference>
<feature type="compositionally biased region" description="Basic and acidic residues" evidence="3">
    <location>
        <begin position="16"/>
        <end position="34"/>
    </location>
</feature>
<organism evidence="5 6">
    <name type="scientific">Aureococcus anophagefferens</name>
    <name type="common">Harmful bloom alga</name>
    <dbReference type="NCBI Taxonomy" id="44056"/>
    <lineage>
        <taxon>Eukaryota</taxon>
        <taxon>Sar</taxon>
        <taxon>Stramenopiles</taxon>
        <taxon>Ochrophyta</taxon>
        <taxon>Pelagophyceae</taxon>
        <taxon>Pelagomonadales</taxon>
        <taxon>Pelagomonadaceae</taxon>
        <taxon>Aureococcus</taxon>
    </lineage>
</organism>
<dbReference type="InterPro" id="IPR000504">
    <property type="entry name" value="RRM_dom"/>
</dbReference>
<feature type="region of interest" description="Disordered" evidence="3">
    <location>
        <begin position="1"/>
        <end position="84"/>
    </location>
</feature>
<keyword evidence="1 2" id="KW-0694">RNA-binding</keyword>
<feature type="compositionally biased region" description="Gly residues" evidence="3">
    <location>
        <begin position="51"/>
        <end position="69"/>
    </location>
</feature>
<feature type="compositionally biased region" description="Basic and acidic residues" evidence="3">
    <location>
        <begin position="183"/>
        <end position="233"/>
    </location>
</feature>
<protein>
    <submittedName>
        <fullName evidence="5">RNA binding protein</fullName>
    </submittedName>
</protein>
<dbReference type="InterPro" id="IPR035979">
    <property type="entry name" value="RBD_domain_sf"/>
</dbReference>
<reference evidence="5 6" key="1">
    <citation type="submission" date="2024-03" db="EMBL/GenBank/DDBJ databases">
        <title>Aureococcus anophagefferens CCMP1851 and Kratosvirus quantuckense: Draft genome of a second virus-susceptible host strain in the model system.</title>
        <authorList>
            <person name="Chase E."/>
            <person name="Truchon A.R."/>
            <person name="Schepens W."/>
            <person name="Wilhelm S.W."/>
        </authorList>
    </citation>
    <scope>NUCLEOTIDE SEQUENCE [LARGE SCALE GENOMIC DNA]</scope>
    <source>
        <strain evidence="5 6">CCMP1851</strain>
    </source>
</reference>
<evidence type="ECO:0000256" key="3">
    <source>
        <dbReference type="SAM" id="MobiDB-lite"/>
    </source>
</evidence>
<dbReference type="InterPro" id="IPR012677">
    <property type="entry name" value="Nucleotide-bd_a/b_plait_sf"/>
</dbReference>
<evidence type="ECO:0000313" key="6">
    <source>
        <dbReference type="Proteomes" id="UP001363151"/>
    </source>
</evidence>
<feature type="compositionally biased region" description="Basic and acidic residues" evidence="3">
    <location>
        <begin position="153"/>
        <end position="173"/>
    </location>
</feature>
<dbReference type="PROSITE" id="PS50102">
    <property type="entry name" value="RRM"/>
    <property type="match status" value="1"/>
</dbReference>
<dbReference type="Pfam" id="PF00076">
    <property type="entry name" value="RRM_1"/>
    <property type="match status" value="1"/>
</dbReference>